<feature type="region of interest" description="Disordered" evidence="1">
    <location>
        <begin position="162"/>
        <end position="198"/>
    </location>
</feature>
<feature type="region of interest" description="Disordered" evidence="1">
    <location>
        <begin position="325"/>
        <end position="348"/>
    </location>
</feature>
<evidence type="ECO:0000313" key="4">
    <source>
        <dbReference type="Proteomes" id="UP000738359"/>
    </source>
</evidence>
<evidence type="ECO:0000256" key="1">
    <source>
        <dbReference type="SAM" id="MobiDB-lite"/>
    </source>
</evidence>
<feature type="region of interest" description="Disordered" evidence="1">
    <location>
        <begin position="243"/>
        <end position="300"/>
    </location>
</feature>
<keyword evidence="2" id="KW-0812">Transmembrane</keyword>
<keyword evidence="4" id="KW-1185">Reference proteome</keyword>
<name>A0A9P6M5D7_MORAP</name>
<feature type="compositionally biased region" description="Basic and acidic residues" evidence="1">
    <location>
        <begin position="277"/>
        <end position="293"/>
    </location>
</feature>
<dbReference type="AlphaFoldDB" id="A0A9P6M5D7"/>
<dbReference type="OrthoDB" id="2439839at2759"/>
<evidence type="ECO:0000313" key="3">
    <source>
        <dbReference type="EMBL" id="KAF9966438.1"/>
    </source>
</evidence>
<feature type="compositionally biased region" description="Low complexity" evidence="1">
    <location>
        <begin position="185"/>
        <end position="195"/>
    </location>
</feature>
<accession>A0A9P6M5D7</accession>
<dbReference type="EMBL" id="JAAAHY010000156">
    <property type="protein sequence ID" value="KAF9966438.1"/>
    <property type="molecule type" value="Genomic_DNA"/>
</dbReference>
<dbReference type="Proteomes" id="UP000738359">
    <property type="component" value="Unassembled WGS sequence"/>
</dbReference>
<feature type="transmembrane region" description="Helical" evidence="2">
    <location>
        <begin position="207"/>
        <end position="230"/>
    </location>
</feature>
<gene>
    <name evidence="3" type="ORF">BGZ70_002326</name>
</gene>
<reference evidence="3" key="1">
    <citation type="journal article" date="2020" name="Fungal Divers.">
        <title>Resolving the Mortierellaceae phylogeny through synthesis of multi-gene phylogenetics and phylogenomics.</title>
        <authorList>
            <person name="Vandepol N."/>
            <person name="Liber J."/>
            <person name="Desiro A."/>
            <person name="Na H."/>
            <person name="Kennedy M."/>
            <person name="Barry K."/>
            <person name="Grigoriev I.V."/>
            <person name="Miller A.N."/>
            <person name="O'Donnell K."/>
            <person name="Stajich J.E."/>
            <person name="Bonito G."/>
        </authorList>
    </citation>
    <scope>NUCLEOTIDE SEQUENCE</scope>
    <source>
        <strain evidence="3">CK1249</strain>
    </source>
</reference>
<feature type="compositionally biased region" description="Low complexity" evidence="1">
    <location>
        <begin position="105"/>
        <end position="127"/>
    </location>
</feature>
<feature type="region of interest" description="Disordered" evidence="1">
    <location>
        <begin position="101"/>
        <end position="127"/>
    </location>
</feature>
<organism evidence="3 4">
    <name type="scientific">Mortierella alpina</name>
    <name type="common">Oleaginous fungus</name>
    <name type="synonym">Mortierella renispora</name>
    <dbReference type="NCBI Taxonomy" id="64518"/>
    <lineage>
        <taxon>Eukaryota</taxon>
        <taxon>Fungi</taxon>
        <taxon>Fungi incertae sedis</taxon>
        <taxon>Mucoromycota</taxon>
        <taxon>Mortierellomycotina</taxon>
        <taxon>Mortierellomycetes</taxon>
        <taxon>Mortierellales</taxon>
        <taxon>Mortierellaceae</taxon>
        <taxon>Mortierella</taxon>
    </lineage>
</organism>
<feature type="compositionally biased region" description="Low complexity" evidence="1">
    <location>
        <begin position="251"/>
        <end position="274"/>
    </location>
</feature>
<feature type="compositionally biased region" description="Low complexity" evidence="1">
    <location>
        <begin position="338"/>
        <end position="348"/>
    </location>
</feature>
<evidence type="ECO:0000256" key="2">
    <source>
        <dbReference type="SAM" id="Phobius"/>
    </source>
</evidence>
<sequence length="374" mass="40491">MSGSQQAWVDYYTALAAWVGEDVISSGDCLVLSYPRWSIISITPMRPFSSPFDRDQFVLYNDPNCVSVNRELASKTGYILISSYFSKVPLSMRWTRIQPLPPIPTTTTTTTPSITTPSSNIHPSTPVEPKLTPSSVLLSLSLSTATPTGAIVGLPPTPIRTTFPTALIPPNPADSTAGWGDHSCSDATDGSSSSDPACQTSKHVNQFLIAGITISIVVLVLMTAGTVYIYRTYYAPDHPTSSFMSSSAYRNGSSPPSHPGSSSHHQNNSNTNGGSSHGDHRSGTNTMDDHQDGQGDANPDYVYIHDENELEGAPQRFMFDHSRDNINTNKNPKLFKESSTSPSSSRTRYSGTLLTFANSSENNASDINLLERTR</sequence>
<proteinExistence type="predicted"/>
<keyword evidence="2" id="KW-0472">Membrane</keyword>
<protein>
    <submittedName>
        <fullName evidence="3">Uncharacterized protein</fullName>
    </submittedName>
</protein>
<comment type="caution">
    <text evidence="3">The sequence shown here is derived from an EMBL/GenBank/DDBJ whole genome shotgun (WGS) entry which is preliminary data.</text>
</comment>
<keyword evidence="2" id="KW-1133">Transmembrane helix</keyword>